<reference evidence="1 2" key="1">
    <citation type="submission" date="2018-09" db="EMBL/GenBank/DDBJ databases">
        <authorList>
            <person name="Zhu H."/>
        </authorList>
    </citation>
    <scope>NUCLEOTIDE SEQUENCE [LARGE SCALE GENOMIC DNA]</scope>
    <source>
        <strain evidence="1 2">K1S02-61</strain>
    </source>
</reference>
<keyword evidence="2" id="KW-1185">Reference proteome</keyword>
<organism evidence="1 2">
    <name type="scientific">Massilia cavernae</name>
    <dbReference type="NCBI Taxonomy" id="2320864"/>
    <lineage>
        <taxon>Bacteria</taxon>
        <taxon>Pseudomonadati</taxon>
        <taxon>Pseudomonadota</taxon>
        <taxon>Betaproteobacteria</taxon>
        <taxon>Burkholderiales</taxon>
        <taxon>Oxalobacteraceae</taxon>
        <taxon>Telluria group</taxon>
        <taxon>Massilia</taxon>
    </lineage>
</organism>
<dbReference type="Proteomes" id="UP000284006">
    <property type="component" value="Unassembled WGS sequence"/>
</dbReference>
<name>A0A418XFY8_9BURK</name>
<protein>
    <submittedName>
        <fullName evidence="1">Uncharacterized protein</fullName>
    </submittedName>
</protein>
<sequence>MNHKLELELHKNDLSMDSDGLLGNTVTSLGLNLYKLKHMWDMSEAEVVEKLASDAVIKAERRHKKTGSFCKPIKASPLH</sequence>
<dbReference type="EMBL" id="QYUP01000149">
    <property type="protein sequence ID" value="RJG11371.1"/>
    <property type="molecule type" value="Genomic_DNA"/>
</dbReference>
<dbReference type="RefSeq" id="WP_119812425.1">
    <property type="nucleotide sequence ID" value="NZ_QYUP01000149.1"/>
</dbReference>
<comment type="caution">
    <text evidence="1">The sequence shown here is derived from an EMBL/GenBank/DDBJ whole genome shotgun (WGS) entry which is preliminary data.</text>
</comment>
<gene>
    <name evidence="1" type="ORF">D3872_19780</name>
</gene>
<dbReference type="AlphaFoldDB" id="A0A418XFY8"/>
<evidence type="ECO:0000313" key="1">
    <source>
        <dbReference type="EMBL" id="RJG11371.1"/>
    </source>
</evidence>
<proteinExistence type="predicted"/>
<evidence type="ECO:0000313" key="2">
    <source>
        <dbReference type="Proteomes" id="UP000284006"/>
    </source>
</evidence>
<accession>A0A418XFY8</accession>